<dbReference type="RefSeq" id="XP_008086021.1">
    <property type="nucleotide sequence ID" value="XM_008087830.1"/>
</dbReference>
<dbReference type="Proteomes" id="UP000016922">
    <property type="component" value="Unassembled WGS sequence"/>
</dbReference>
<evidence type="ECO:0000256" key="3">
    <source>
        <dbReference type="ARBA" id="ARBA00022723"/>
    </source>
</evidence>
<dbReference type="Pfam" id="PF12906">
    <property type="entry name" value="RINGv"/>
    <property type="match status" value="1"/>
</dbReference>
<keyword evidence="7 9" id="KW-0472">Membrane</keyword>
<keyword evidence="3" id="KW-0479">Metal-binding</keyword>
<evidence type="ECO:0000256" key="9">
    <source>
        <dbReference type="SAM" id="Phobius"/>
    </source>
</evidence>
<dbReference type="STRING" id="1116229.S3D459"/>
<evidence type="ECO:0000256" key="1">
    <source>
        <dbReference type="ARBA" id="ARBA00004141"/>
    </source>
</evidence>
<dbReference type="Gene3D" id="3.30.40.10">
    <property type="entry name" value="Zinc/RING finger domain, C3HC4 (zinc finger)"/>
    <property type="match status" value="1"/>
</dbReference>
<keyword evidence="5" id="KW-0862">Zinc</keyword>
<keyword evidence="12" id="KW-1185">Reference proteome</keyword>
<comment type="subcellular location">
    <subcellularLocation>
        <location evidence="1">Membrane</location>
        <topology evidence="1">Multi-pass membrane protein</topology>
    </subcellularLocation>
</comment>
<feature type="compositionally biased region" description="Polar residues" evidence="8">
    <location>
        <begin position="1"/>
        <end position="12"/>
    </location>
</feature>
<dbReference type="GO" id="GO:0008270">
    <property type="term" value="F:zinc ion binding"/>
    <property type="evidence" value="ECO:0007669"/>
    <property type="project" value="UniProtKB-KW"/>
</dbReference>
<evidence type="ECO:0000256" key="5">
    <source>
        <dbReference type="ARBA" id="ARBA00022833"/>
    </source>
</evidence>
<dbReference type="SUPFAM" id="SSF57850">
    <property type="entry name" value="RING/U-box"/>
    <property type="match status" value="1"/>
</dbReference>
<evidence type="ECO:0000313" key="11">
    <source>
        <dbReference type="EMBL" id="EPE26831.1"/>
    </source>
</evidence>
<dbReference type="InterPro" id="IPR011016">
    <property type="entry name" value="Znf_RING-CH"/>
</dbReference>
<feature type="transmembrane region" description="Helical" evidence="9">
    <location>
        <begin position="165"/>
        <end position="187"/>
    </location>
</feature>
<feature type="region of interest" description="Disordered" evidence="8">
    <location>
        <begin position="1"/>
        <end position="71"/>
    </location>
</feature>
<dbReference type="OMA" id="DFDLWPP"/>
<name>S3D459_GLAL2</name>
<reference evidence="11 12" key="1">
    <citation type="journal article" date="2013" name="BMC Genomics">
        <title>Genomics-driven discovery of the pneumocandin biosynthetic gene cluster in the fungus Glarea lozoyensis.</title>
        <authorList>
            <person name="Chen L."/>
            <person name="Yue Q."/>
            <person name="Zhang X."/>
            <person name="Xiang M."/>
            <person name="Wang C."/>
            <person name="Li S."/>
            <person name="Che Y."/>
            <person name="Ortiz-Lopez F.J."/>
            <person name="Bills G.F."/>
            <person name="Liu X."/>
            <person name="An Z."/>
        </authorList>
    </citation>
    <scope>NUCLEOTIDE SEQUENCE [LARGE SCALE GENOMIC DNA]</scope>
    <source>
        <strain evidence="12">ATCC 20868 / MF5171</strain>
    </source>
</reference>
<evidence type="ECO:0000259" key="10">
    <source>
        <dbReference type="PROSITE" id="PS51292"/>
    </source>
</evidence>
<protein>
    <submittedName>
        <fullName evidence="11">RING/U-box</fullName>
    </submittedName>
</protein>
<feature type="compositionally biased region" description="Polar residues" evidence="8">
    <location>
        <begin position="60"/>
        <end position="71"/>
    </location>
</feature>
<dbReference type="PROSITE" id="PS51292">
    <property type="entry name" value="ZF_RING_CH"/>
    <property type="match status" value="1"/>
</dbReference>
<dbReference type="AlphaFoldDB" id="S3D459"/>
<gene>
    <name evidence="11" type="ORF">GLAREA_02745</name>
</gene>
<evidence type="ECO:0000256" key="6">
    <source>
        <dbReference type="ARBA" id="ARBA00022989"/>
    </source>
</evidence>
<keyword evidence="6 9" id="KW-1133">Transmembrane helix</keyword>
<evidence type="ECO:0000256" key="2">
    <source>
        <dbReference type="ARBA" id="ARBA00022692"/>
    </source>
</evidence>
<feature type="domain" description="RING-CH-type" evidence="10">
    <location>
        <begin position="72"/>
        <end position="145"/>
    </location>
</feature>
<sequence length="503" mass="55876">MASASSNQQTDDSNLRRPSFQQRLSSSQTSADASADSMSQVPGGSPVLLNDPLANEQDGAPSSLQSTLPSIPRQQDVRRCWICQMDETEDTPESSVWRSPCPCSLVAHDECLLEWIADGEAPKDGGAASTQKFFCPVCKAEIHIERPRDALVALYDQVQGAAKSLAYPTAISALLGCGYAGLFAYGVNTLYLVFGREEAVKILAAMRGRQMYDWSGRFLGERYQETIGALIANADPFFPRIDLIGWRGFVALPMIAPSLVLSRSSLGRFVFPLMISGYFVYSPAHRDIYHWPPPPGLAFATLPHILAAYNNVYRHTFAKLETKWDQAVQRKPREGETAEEIAEQRAGEEEDNIFGIEIVEEEVHHDHEGNVIPAENQLPQADGAADRPQEGQPRNNEDIFFQRNWSMGRIIMNVTGALSFPLISSVMGTLLEVLLPAKWVGHGSFGTRLRGRGILEQKWGRTIVGGCLFVVLKDALTLYCKWKKAENFGKRKILDYKRPRART</sequence>
<dbReference type="GeneID" id="19461801"/>
<proteinExistence type="predicted"/>
<keyword evidence="4" id="KW-0863">Zinc-finger</keyword>
<feature type="compositionally biased region" description="Low complexity" evidence="8">
    <location>
        <begin position="25"/>
        <end position="40"/>
    </location>
</feature>
<dbReference type="GO" id="GO:0016020">
    <property type="term" value="C:membrane"/>
    <property type="evidence" value="ECO:0007669"/>
    <property type="project" value="UniProtKB-SubCell"/>
</dbReference>
<accession>S3D459</accession>
<dbReference type="HOGENOM" id="CLU_026793_0_0_1"/>
<dbReference type="eggNOG" id="KOG3053">
    <property type="taxonomic scope" value="Eukaryota"/>
</dbReference>
<evidence type="ECO:0000256" key="4">
    <source>
        <dbReference type="ARBA" id="ARBA00022771"/>
    </source>
</evidence>
<dbReference type="EMBL" id="KE145370">
    <property type="protein sequence ID" value="EPE26831.1"/>
    <property type="molecule type" value="Genomic_DNA"/>
</dbReference>
<organism evidence="11 12">
    <name type="scientific">Glarea lozoyensis (strain ATCC 20868 / MF5171)</name>
    <dbReference type="NCBI Taxonomy" id="1116229"/>
    <lineage>
        <taxon>Eukaryota</taxon>
        <taxon>Fungi</taxon>
        <taxon>Dikarya</taxon>
        <taxon>Ascomycota</taxon>
        <taxon>Pezizomycotina</taxon>
        <taxon>Leotiomycetes</taxon>
        <taxon>Helotiales</taxon>
        <taxon>Helotiaceae</taxon>
        <taxon>Glarea</taxon>
    </lineage>
</organism>
<dbReference type="OrthoDB" id="5817083at2759"/>
<keyword evidence="2 9" id="KW-0812">Transmembrane</keyword>
<evidence type="ECO:0000313" key="12">
    <source>
        <dbReference type="Proteomes" id="UP000016922"/>
    </source>
</evidence>
<dbReference type="InterPro" id="IPR013083">
    <property type="entry name" value="Znf_RING/FYVE/PHD"/>
</dbReference>
<evidence type="ECO:0000256" key="7">
    <source>
        <dbReference type="ARBA" id="ARBA00023136"/>
    </source>
</evidence>
<evidence type="ECO:0000256" key="8">
    <source>
        <dbReference type="SAM" id="MobiDB-lite"/>
    </source>
</evidence>
<dbReference type="KEGG" id="glz:GLAREA_02745"/>
<dbReference type="PANTHER" id="PTHR46283">
    <property type="entry name" value="E3 UBIQUITIN-PROTEIN LIGASE MARCH5"/>
    <property type="match status" value="1"/>
</dbReference>
<dbReference type="SMART" id="SM00744">
    <property type="entry name" value="RINGv"/>
    <property type="match status" value="1"/>
</dbReference>